<dbReference type="InterPro" id="IPR027417">
    <property type="entry name" value="P-loop_NTPase"/>
</dbReference>
<dbReference type="GO" id="GO:0004386">
    <property type="term" value="F:helicase activity"/>
    <property type="evidence" value="ECO:0007669"/>
    <property type="project" value="UniProtKB-KW"/>
</dbReference>
<feature type="compositionally biased region" description="Basic and acidic residues" evidence="7">
    <location>
        <begin position="696"/>
        <end position="712"/>
    </location>
</feature>
<reference evidence="11 12" key="1">
    <citation type="submission" date="2022-01" db="EMBL/GenBank/DDBJ databases">
        <title>A high-quality chromosome-level genome assembly of rohu carp, Labeo rohita.</title>
        <authorList>
            <person name="Arick M.A. II"/>
            <person name="Hsu C.-Y."/>
            <person name="Magbanua Z."/>
            <person name="Pechanova O."/>
            <person name="Grover C."/>
            <person name="Miller E."/>
            <person name="Thrash A."/>
            <person name="Ezzel L."/>
            <person name="Alam S."/>
            <person name="Benzie J."/>
            <person name="Hamilton M."/>
            <person name="Karsi A."/>
            <person name="Lawrence M.L."/>
            <person name="Peterson D.G."/>
        </authorList>
    </citation>
    <scope>NUCLEOTIDE SEQUENCE [LARGE SCALE GENOMIC DNA]</scope>
    <source>
        <strain evidence="12">BAU-BD-2019</strain>
        <tissue evidence="11">Blood</tissue>
    </source>
</reference>
<evidence type="ECO:0000313" key="12">
    <source>
        <dbReference type="Proteomes" id="UP000830375"/>
    </source>
</evidence>
<feature type="region of interest" description="Disordered" evidence="7">
    <location>
        <begin position="679"/>
        <end position="818"/>
    </location>
</feature>
<feature type="compositionally biased region" description="Low complexity" evidence="7">
    <location>
        <begin position="799"/>
        <end position="809"/>
    </location>
</feature>
<feature type="compositionally biased region" description="Basic and acidic residues" evidence="7">
    <location>
        <begin position="86"/>
        <end position="95"/>
    </location>
</feature>
<dbReference type="PROSITE" id="PS51192">
    <property type="entry name" value="HELICASE_ATP_BIND_1"/>
    <property type="match status" value="1"/>
</dbReference>
<comment type="caution">
    <text evidence="11">The sequence shown here is derived from an EMBL/GenBank/DDBJ whole genome shotgun (WGS) entry which is preliminary data.</text>
</comment>
<feature type="compositionally biased region" description="Low complexity" evidence="7">
    <location>
        <begin position="735"/>
        <end position="764"/>
    </location>
</feature>
<evidence type="ECO:0000259" key="8">
    <source>
        <dbReference type="PROSITE" id="PS51192"/>
    </source>
</evidence>
<dbReference type="EC" id="3.6.4.13" evidence="1"/>
<evidence type="ECO:0000256" key="7">
    <source>
        <dbReference type="SAM" id="MobiDB-lite"/>
    </source>
</evidence>
<proteinExistence type="predicted"/>
<feature type="region of interest" description="Disordered" evidence="7">
    <location>
        <begin position="79"/>
        <end position="124"/>
    </location>
</feature>
<organism evidence="11 12">
    <name type="scientific">Labeo rohita</name>
    <name type="common">Indian major carp</name>
    <name type="synonym">Cyprinus rohita</name>
    <dbReference type="NCBI Taxonomy" id="84645"/>
    <lineage>
        <taxon>Eukaryota</taxon>
        <taxon>Metazoa</taxon>
        <taxon>Chordata</taxon>
        <taxon>Craniata</taxon>
        <taxon>Vertebrata</taxon>
        <taxon>Euteleostomi</taxon>
        <taxon>Actinopterygii</taxon>
        <taxon>Neopterygii</taxon>
        <taxon>Teleostei</taxon>
        <taxon>Ostariophysi</taxon>
        <taxon>Cypriniformes</taxon>
        <taxon>Cyprinidae</taxon>
        <taxon>Labeoninae</taxon>
        <taxon>Labeonini</taxon>
        <taxon>Labeo</taxon>
    </lineage>
</organism>
<dbReference type="Gene3D" id="3.40.50.300">
    <property type="entry name" value="P-loop containing nucleotide triphosphate hydrolases"/>
    <property type="match status" value="2"/>
</dbReference>
<sequence>MCKYHYFIIAPSRHFVTIHEQPLIPKRACSATRTRAAPERQKDVSDFPEVTSSSYKTRRVHAVIGVHRHHHCALLGKKHYNMPGYSDRDRGRDRGYSSGPPRFGGSRNGPPPGKKFGNPGDRLRKKHWNLDELPKFEKNFYQEHPEVSRRSTQDVEHYRRSKEITVKGRDSPKPIVKFHEANFPNYVMDVIGKQNWTDPTPIQAQGWPVALSGKDMVGIAQTGSGKTLSYLLPAIVHINHQPFLERGDGPICLVLAPTRELAQQVQQVAAEYGKASRLKSTCIYGGAPKGPQIRDLERGVEICIATPGRLIDFLEAGKTNLRRCTYLVLDEADRMLDMGFEPQIRKIVDQIRPDRQTLMWSATWPKEVRQLAEDFLKDYVQINVGALQLSANHNILQIVDVCNDGEKEDKLMRLLEEIMSEKENKTIIFVETKRRCDDLTRRMRRDGWPAMGIHGDKSQQERDWVLNEFKYGKAPILIATDVASRGLVLPFPFNCCAFLSPSHLKVESWRQDLGMTRPGSPGGGKELLCGVLLVCQPIKLHSEVVGAPCLGCNPRGGTPRRSAARLSGCTCHGKSMTYRSLFPLLTPPILAAMAVCIRTPLCLPWRVRFLSTDVEDVKFVINYDYPNNSEDYIHRIGRTARSQKTGTAYTFFTPNNMKQAHDLVSVLREANQAINPKLIQMAEDRGGRSRGGRGGGYRDDRRDRHSGSRRDFNSYGQDNRNGDSYGQKKVFGNKTQNGSSGYNSSTGSSFNGGYSNNGQGNFGNQSGGYGNQGYQNQQFAPNQGAVQNGMNHPPPFPFNPQQMPQSMPFPMAPPAFPQ</sequence>
<feature type="compositionally biased region" description="Polar residues" evidence="7">
    <location>
        <begin position="714"/>
        <end position="724"/>
    </location>
</feature>
<dbReference type="Pfam" id="PF00270">
    <property type="entry name" value="DEAD"/>
    <property type="match status" value="1"/>
</dbReference>
<evidence type="ECO:0000259" key="9">
    <source>
        <dbReference type="PROSITE" id="PS51194"/>
    </source>
</evidence>
<protein>
    <recommendedName>
        <fullName evidence="1">RNA helicase</fullName>
        <ecNumber evidence="1">3.6.4.13</ecNumber>
    </recommendedName>
</protein>
<feature type="compositionally biased region" description="Polar residues" evidence="7">
    <location>
        <begin position="779"/>
        <end position="789"/>
    </location>
</feature>
<evidence type="ECO:0000256" key="3">
    <source>
        <dbReference type="ARBA" id="ARBA00022801"/>
    </source>
</evidence>
<evidence type="ECO:0000256" key="5">
    <source>
        <dbReference type="ARBA" id="ARBA00022840"/>
    </source>
</evidence>
<evidence type="ECO:0000256" key="2">
    <source>
        <dbReference type="ARBA" id="ARBA00022741"/>
    </source>
</evidence>
<evidence type="ECO:0000313" key="11">
    <source>
        <dbReference type="EMBL" id="KAI2666527.1"/>
    </source>
</evidence>
<dbReference type="PROSITE" id="PS51195">
    <property type="entry name" value="Q_MOTIF"/>
    <property type="match status" value="1"/>
</dbReference>
<feature type="domain" description="DEAD-box RNA helicase Q" evidence="10">
    <location>
        <begin position="176"/>
        <end position="204"/>
    </location>
</feature>
<dbReference type="PANTHER" id="PTHR47958">
    <property type="entry name" value="ATP-DEPENDENT RNA HELICASE DBP3"/>
    <property type="match status" value="1"/>
</dbReference>
<keyword evidence="12" id="KW-1185">Reference proteome</keyword>
<name>A0ABQ8MUL0_LABRO</name>
<evidence type="ECO:0000256" key="4">
    <source>
        <dbReference type="ARBA" id="ARBA00022806"/>
    </source>
</evidence>
<keyword evidence="4 11" id="KW-0347">Helicase</keyword>
<dbReference type="EMBL" id="JACTAM010000003">
    <property type="protein sequence ID" value="KAI2666527.1"/>
    <property type="molecule type" value="Genomic_DNA"/>
</dbReference>
<dbReference type="Proteomes" id="UP000830375">
    <property type="component" value="Unassembled WGS sequence"/>
</dbReference>
<dbReference type="InterPro" id="IPR014001">
    <property type="entry name" value="Helicase_ATP-bd"/>
</dbReference>
<dbReference type="SMART" id="SM00490">
    <property type="entry name" value="HELICc"/>
    <property type="match status" value="1"/>
</dbReference>
<feature type="compositionally biased region" description="Basic and acidic residues" evidence="7">
    <location>
        <begin position="36"/>
        <end position="45"/>
    </location>
</feature>
<keyword evidence="3" id="KW-0378">Hydrolase</keyword>
<feature type="region of interest" description="Disordered" evidence="7">
    <location>
        <begin position="29"/>
        <end position="50"/>
    </location>
</feature>
<evidence type="ECO:0000259" key="10">
    <source>
        <dbReference type="PROSITE" id="PS51195"/>
    </source>
</evidence>
<keyword evidence="5" id="KW-0067">ATP-binding</keyword>
<dbReference type="Pfam" id="PF00271">
    <property type="entry name" value="Helicase_C"/>
    <property type="match status" value="2"/>
</dbReference>
<dbReference type="SMART" id="SM00487">
    <property type="entry name" value="DEXDc"/>
    <property type="match status" value="1"/>
</dbReference>
<dbReference type="PROSITE" id="PS00039">
    <property type="entry name" value="DEAD_ATP_HELICASE"/>
    <property type="match status" value="1"/>
</dbReference>
<dbReference type="InterPro" id="IPR014014">
    <property type="entry name" value="RNA_helicase_DEAD_Q_motif"/>
</dbReference>
<feature type="short sequence motif" description="Q motif" evidence="6">
    <location>
        <begin position="176"/>
        <end position="204"/>
    </location>
</feature>
<dbReference type="PROSITE" id="PS51194">
    <property type="entry name" value="HELICASE_CTER"/>
    <property type="match status" value="1"/>
</dbReference>
<dbReference type="CDD" id="cd18787">
    <property type="entry name" value="SF2_C_DEAD"/>
    <property type="match status" value="1"/>
</dbReference>
<dbReference type="InterPro" id="IPR000629">
    <property type="entry name" value="RNA-helicase_DEAD-box_CS"/>
</dbReference>
<dbReference type="InterPro" id="IPR011545">
    <property type="entry name" value="DEAD/DEAH_box_helicase_dom"/>
</dbReference>
<feature type="domain" description="Helicase C-terminal" evidence="9">
    <location>
        <begin position="410"/>
        <end position="682"/>
    </location>
</feature>
<feature type="domain" description="Helicase ATP-binding" evidence="8">
    <location>
        <begin position="207"/>
        <end position="382"/>
    </location>
</feature>
<accession>A0ABQ8MUL0</accession>
<gene>
    <name evidence="11" type="ORF">H4Q32_010416</name>
</gene>
<keyword evidence="2" id="KW-0547">Nucleotide-binding</keyword>
<dbReference type="InterPro" id="IPR001650">
    <property type="entry name" value="Helicase_C-like"/>
</dbReference>
<evidence type="ECO:0000256" key="6">
    <source>
        <dbReference type="PROSITE-ProRule" id="PRU00552"/>
    </source>
</evidence>
<evidence type="ECO:0000256" key="1">
    <source>
        <dbReference type="ARBA" id="ARBA00012552"/>
    </source>
</evidence>
<dbReference type="SUPFAM" id="SSF52540">
    <property type="entry name" value="P-loop containing nucleoside triphosphate hydrolases"/>
    <property type="match status" value="3"/>
</dbReference>